<evidence type="ECO:0000256" key="8">
    <source>
        <dbReference type="ARBA" id="ARBA00022490"/>
    </source>
</evidence>
<feature type="repeat" description="ARM" evidence="27">
    <location>
        <begin position="499"/>
        <end position="536"/>
    </location>
</feature>
<dbReference type="InterPro" id="IPR034376">
    <property type="entry name" value="G3BP2_RRM"/>
</dbReference>
<feature type="compositionally biased region" description="Acidic residues" evidence="29">
    <location>
        <begin position="140"/>
        <end position="155"/>
    </location>
</feature>
<organism evidence="32 33">
    <name type="scientific">Anabarilius grahami</name>
    <name type="common">Kanglang fish</name>
    <name type="synonym">Barilius grahami</name>
    <dbReference type="NCBI Taxonomy" id="495550"/>
    <lineage>
        <taxon>Eukaryota</taxon>
        <taxon>Metazoa</taxon>
        <taxon>Chordata</taxon>
        <taxon>Craniata</taxon>
        <taxon>Vertebrata</taxon>
        <taxon>Euteleostomi</taxon>
        <taxon>Actinopterygii</taxon>
        <taxon>Neopterygii</taxon>
        <taxon>Teleostei</taxon>
        <taxon>Ostariophysi</taxon>
        <taxon>Cypriniformes</taxon>
        <taxon>Xenocyprididae</taxon>
        <taxon>Xenocypridinae</taxon>
        <taxon>Xenocypridinae incertae sedis</taxon>
        <taxon>Anabarilius</taxon>
    </lineage>
</organism>
<dbReference type="FunFam" id="3.30.70.330:FF:000682">
    <property type="entry name" value="Ras GTPase-activating protein-binding protein 2"/>
    <property type="match status" value="1"/>
</dbReference>
<sequence>MEKPSPLLVGREFVRQYYTLLNKAPDFLHRFYGRNSSYVHGGLDSNGKLSEAVYGQAEIHKKVMSLQFSECHTKIRHVDAHATLSDGVVVQVMGELSNNGQPMRKFLQTFVLAPEGSVANKFYVHNDIFRYEDEVFGDSEAELDEESEEETDEPEDRQPSPEPLQESPSNANCYEPHPVSCNNGVEEAHEEAVLELESEVAPEPKIEELKLKAEDKVVEEFEEKAPSPVPMESPPNIQEPPKTSSWASVTSKNLPLSGTVPSSGGQPHVVKAPNSQPRVETKPEVSSAAIRPRDQRIRDRPSVTSRGPRSGRGDESSEMDSRRVVRYPDSHQLFVGNLPHDIDESELKDFFMTFGNVVELRINTKGTGGKIPNFGFVVFDDSEPVQRILGVKPIMFRGEVRLNVEEKKTRAMRERETRSGGGEDRRDARRSDRGPGGPRGIAGSSMMRDRDGRGPPSRVATIQKLCDRVASSTLLEDRRDAVRALKSLSKKYRMEVGTMAMDHLIRILQTDRSDTEILGYALDTLYNIVCNDEEEEPEENQQKQEDDLGALFTEKFVQDTENVTLLLTLLEEFDFHVRWPGVKLLTALLKNQCAQVQGIILVSPMGVSRLMDLLADSREVIRNDGLLLLQQLTKGNAAIQKIVAFENAFERLLDIITEEGSSDGGIVVEDCLLLLLNLLKNNSSNQNFFKEGSYIQKMKPWFEVGDDNSGWSAQKVTNLHLMLQLVRVMVSPVNSPGATASCQKAMFQCGLLQQLCTILMATGVPADILTETINTVSEVIRGSEVNQDYFASVNAPSNPPRPAIVVLLMSMVNERQPFVLRCAVLYCFQCFLYKNHKGQGEIVATLLPSTIDANSISAGQLLCGGLFSADSLSNWCAAVALAHALQDNLTQKEQLLRVQLATSLGKPPVSLLQQCTNILSQGDKLNRRLTGQISENLGEDERLVQGLCALLLGICIYYNDNSLENYTKEKLKQLIEKRIGKENFVEKLGFITKHELYSRAAQKPQPAFSTPEHMLFDHEFTKLVKELEGMITKAVLKSSEEEKKEEEVKKTLEQHDSIVTQYKELIREQDSQIKELKEQMTLLMSQNEKMQSTITQQLSQIQQHKDQYNILKLKLGKDNQQTGNQAEAAHVNGLQPEELSQLREQLEELQRQNQLLQTQLAEKDSLITSMEVELLKAQLQSQTAEITQLQSERQELLKGSETTAAVPGENSLYTEKIAELESRLSAQTAETQKFKGEVKTLLESRESMEKDLASATSTAAIMQAEKNKLQQEVQESKKEQDDLLMLLADQDQKILSLKQRLKNLGETIEDEDDLDSKDQFDDDDEEEEEEEECDE</sequence>
<dbReference type="Pfam" id="PF02136">
    <property type="entry name" value="NTF2"/>
    <property type="match status" value="1"/>
</dbReference>
<dbReference type="Pfam" id="PF04871">
    <property type="entry name" value="Uso1_p115_C"/>
    <property type="match status" value="1"/>
</dbReference>
<dbReference type="CDD" id="cd12464">
    <property type="entry name" value="RRM_G3BP2"/>
    <property type="match status" value="1"/>
</dbReference>
<evidence type="ECO:0000256" key="28">
    <source>
        <dbReference type="SAM" id="Coils"/>
    </source>
</evidence>
<dbReference type="GO" id="GO:0045087">
    <property type="term" value="P:innate immune response"/>
    <property type="evidence" value="ECO:0007669"/>
    <property type="project" value="UniProtKB-KW"/>
</dbReference>
<evidence type="ECO:0000256" key="18">
    <source>
        <dbReference type="ARBA" id="ARBA00022990"/>
    </source>
</evidence>
<dbReference type="InterPro" id="IPR006953">
    <property type="entry name" value="Vesicle_Uso1_P115_head"/>
</dbReference>
<evidence type="ECO:0000256" key="20">
    <source>
        <dbReference type="ARBA" id="ARBA00023054"/>
    </source>
</evidence>
<dbReference type="OrthoDB" id="198977at2759"/>
<evidence type="ECO:0000256" key="6">
    <source>
        <dbReference type="ARBA" id="ARBA00022448"/>
    </source>
</evidence>
<dbReference type="Pfam" id="PF18770">
    <property type="entry name" value="Arm_vescicular"/>
    <property type="match status" value="1"/>
</dbReference>
<feature type="coiled-coil region" evidence="28">
    <location>
        <begin position="1059"/>
        <end position="1107"/>
    </location>
</feature>
<dbReference type="Gene3D" id="3.30.70.330">
    <property type="match status" value="1"/>
</dbReference>
<keyword evidence="17" id="KW-0653">Protein transport</keyword>
<feature type="compositionally biased region" description="Acidic residues" evidence="29">
    <location>
        <begin position="1307"/>
        <end position="1335"/>
    </location>
</feature>
<dbReference type="InterPro" id="IPR024095">
    <property type="entry name" value="Vesicle_P115"/>
</dbReference>
<dbReference type="InterPro" id="IPR011989">
    <property type="entry name" value="ARM-like"/>
</dbReference>
<keyword evidence="6" id="KW-0813">Transport</keyword>
<keyword evidence="10" id="KW-0597">Phosphoprotein</keyword>
<proteinExistence type="inferred from homology"/>
<evidence type="ECO:0000256" key="13">
    <source>
        <dbReference type="ARBA" id="ARBA00022843"/>
    </source>
</evidence>
<evidence type="ECO:0000256" key="1">
    <source>
        <dbReference type="ARBA" id="ARBA00004210"/>
    </source>
</evidence>
<keyword evidence="7" id="KW-0488">Methylation</keyword>
<dbReference type="PANTHER" id="PTHR10013">
    <property type="entry name" value="GENERAL VESICULAR TRANSPORT FACTOR P115"/>
    <property type="match status" value="1"/>
</dbReference>
<feature type="compositionally biased region" description="Polar residues" evidence="29">
    <location>
        <begin position="241"/>
        <end position="265"/>
    </location>
</feature>
<dbReference type="SUPFAM" id="SSF48371">
    <property type="entry name" value="ARM repeat"/>
    <property type="match status" value="1"/>
</dbReference>
<dbReference type="GO" id="GO:0000139">
    <property type="term" value="C:Golgi membrane"/>
    <property type="evidence" value="ECO:0007669"/>
    <property type="project" value="UniProtKB-SubCell"/>
</dbReference>
<evidence type="ECO:0000256" key="11">
    <source>
        <dbReference type="ARBA" id="ARBA00022588"/>
    </source>
</evidence>
<keyword evidence="8" id="KW-0963">Cytoplasm</keyword>
<feature type="compositionally biased region" description="Basic and acidic residues" evidence="29">
    <location>
        <begin position="311"/>
        <end position="322"/>
    </location>
</feature>
<dbReference type="Gene3D" id="3.10.450.50">
    <property type="match status" value="1"/>
</dbReference>
<evidence type="ECO:0000256" key="16">
    <source>
        <dbReference type="ARBA" id="ARBA00022892"/>
    </source>
</evidence>
<dbReference type="InterPro" id="IPR041209">
    <property type="entry name" value="P115_Arm_rpt"/>
</dbReference>
<evidence type="ECO:0000256" key="15">
    <source>
        <dbReference type="ARBA" id="ARBA00022884"/>
    </source>
</evidence>
<dbReference type="InterPro" id="IPR000225">
    <property type="entry name" value="Armadillo"/>
</dbReference>
<dbReference type="GO" id="GO:0048513">
    <property type="term" value="P:animal organ development"/>
    <property type="evidence" value="ECO:0007669"/>
    <property type="project" value="UniProtKB-ARBA"/>
</dbReference>
<evidence type="ECO:0000256" key="22">
    <source>
        <dbReference type="ARBA" id="ARBA00058762"/>
    </source>
</evidence>
<evidence type="ECO:0000256" key="24">
    <source>
        <dbReference type="ARBA" id="ARBA00080851"/>
    </source>
</evidence>
<dbReference type="GO" id="GO:0012507">
    <property type="term" value="C:ER to Golgi transport vesicle membrane"/>
    <property type="evidence" value="ECO:0007669"/>
    <property type="project" value="TreeGrafter"/>
</dbReference>
<feature type="compositionally biased region" description="Basic and acidic residues" evidence="29">
    <location>
        <begin position="291"/>
        <end position="301"/>
    </location>
</feature>
<dbReference type="GO" id="GO:0006888">
    <property type="term" value="P:endoplasmic reticulum to Golgi vesicle-mediated transport"/>
    <property type="evidence" value="ECO:0007669"/>
    <property type="project" value="TreeGrafter"/>
</dbReference>
<evidence type="ECO:0000256" key="19">
    <source>
        <dbReference type="ARBA" id="ARBA00023034"/>
    </source>
</evidence>
<dbReference type="GO" id="GO:0006886">
    <property type="term" value="P:intracellular protein transport"/>
    <property type="evidence" value="ECO:0007669"/>
    <property type="project" value="InterPro"/>
</dbReference>
<keyword evidence="13" id="KW-0832">Ubl conjugation</keyword>
<dbReference type="GO" id="GO:0048211">
    <property type="term" value="P:Golgi vesicle docking"/>
    <property type="evidence" value="ECO:0007669"/>
    <property type="project" value="TreeGrafter"/>
</dbReference>
<dbReference type="InterPro" id="IPR012677">
    <property type="entry name" value="Nucleotide-bd_a/b_plait_sf"/>
</dbReference>
<keyword evidence="9" id="KW-1017">Isopeptide bond</keyword>
<gene>
    <name evidence="32" type="ORF">DPX16_8649</name>
</gene>
<feature type="region of interest" description="Disordered" evidence="29">
    <location>
        <begin position="1305"/>
        <end position="1335"/>
    </location>
</feature>
<evidence type="ECO:0000256" key="27">
    <source>
        <dbReference type="PROSITE-ProRule" id="PRU00259"/>
    </source>
</evidence>
<evidence type="ECO:0000256" key="7">
    <source>
        <dbReference type="ARBA" id="ARBA00022481"/>
    </source>
</evidence>
<evidence type="ECO:0000256" key="29">
    <source>
        <dbReference type="SAM" id="MobiDB-lite"/>
    </source>
</evidence>
<dbReference type="PROSITE" id="PS50176">
    <property type="entry name" value="ARM_REPEAT"/>
    <property type="match status" value="1"/>
</dbReference>
<comment type="similarity">
    <text evidence="4">Belongs to the VDP/USO1/EDE1 family.</text>
</comment>
<keyword evidence="14" id="KW-0391">Immunity</keyword>
<dbReference type="CDD" id="cd00780">
    <property type="entry name" value="NTF2"/>
    <property type="match status" value="1"/>
</dbReference>
<keyword evidence="11" id="KW-0399">Innate immunity</keyword>
<dbReference type="GO" id="GO:0003723">
    <property type="term" value="F:RNA binding"/>
    <property type="evidence" value="ECO:0007669"/>
    <property type="project" value="UniProtKB-UniRule"/>
</dbReference>
<evidence type="ECO:0000313" key="33">
    <source>
        <dbReference type="Proteomes" id="UP000281406"/>
    </source>
</evidence>
<evidence type="ECO:0000313" key="32">
    <source>
        <dbReference type="EMBL" id="ROL42732.1"/>
    </source>
</evidence>
<keyword evidence="18" id="KW-0007">Acetylation</keyword>
<dbReference type="PANTHER" id="PTHR10013:SF0">
    <property type="entry name" value="GENERAL VESICULAR TRANSPORT FACTOR P115"/>
    <property type="match status" value="1"/>
</dbReference>
<dbReference type="SUPFAM" id="SSF54928">
    <property type="entry name" value="RNA-binding domain, RBD"/>
    <property type="match status" value="1"/>
</dbReference>
<dbReference type="GO" id="GO:0005783">
    <property type="term" value="C:endoplasmic reticulum"/>
    <property type="evidence" value="ECO:0007669"/>
    <property type="project" value="TreeGrafter"/>
</dbReference>
<dbReference type="Proteomes" id="UP000281406">
    <property type="component" value="Unassembled WGS sequence"/>
</dbReference>
<dbReference type="EMBL" id="RJVU01049346">
    <property type="protein sequence ID" value="ROL42732.1"/>
    <property type="molecule type" value="Genomic_DNA"/>
</dbReference>
<evidence type="ECO:0000256" key="21">
    <source>
        <dbReference type="ARBA" id="ARBA00023136"/>
    </source>
</evidence>
<evidence type="ECO:0000256" key="17">
    <source>
        <dbReference type="ARBA" id="ARBA00022927"/>
    </source>
</evidence>
<evidence type="ECO:0000259" key="30">
    <source>
        <dbReference type="PROSITE" id="PS50102"/>
    </source>
</evidence>
<feature type="domain" description="NTF2" evidence="31">
    <location>
        <begin position="9"/>
        <end position="131"/>
    </location>
</feature>
<dbReference type="PROSITE" id="PS50102">
    <property type="entry name" value="RRM"/>
    <property type="match status" value="1"/>
</dbReference>
<evidence type="ECO:0000256" key="25">
    <source>
        <dbReference type="ARBA" id="ARBA00083407"/>
    </source>
</evidence>
<evidence type="ECO:0000256" key="26">
    <source>
        <dbReference type="PROSITE-ProRule" id="PRU00176"/>
    </source>
</evidence>
<dbReference type="InterPro" id="IPR032710">
    <property type="entry name" value="NTF2-like_dom_sf"/>
</dbReference>
<keyword evidence="12" id="KW-0677">Repeat</keyword>
<name>A0A3N0Y924_ANAGA</name>
<evidence type="ECO:0000256" key="14">
    <source>
        <dbReference type="ARBA" id="ARBA00022859"/>
    </source>
</evidence>
<keyword evidence="20 28" id="KW-0175">Coiled coil</keyword>
<evidence type="ECO:0000256" key="4">
    <source>
        <dbReference type="ARBA" id="ARBA00006960"/>
    </source>
</evidence>
<feature type="compositionally biased region" description="Basic and acidic residues" evidence="29">
    <location>
        <begin position="407"/>
        <end position="433"/>
    </location>
</feature>
<dbReference type="PROSITE" id="PS50177">
    <property type="entry name" value="NTF2_DOMAIN"/>
    <property type="match status" value="1"/>
</dbReference>
<feature type="region of interest" description="Disordered" evidence="29">
    <location>
        <begin position="217"/>
        <end position="322"/>
    </location>
</feature>
<evidence type="ECO:0000256" key="5">
    <source>
        <dbReference type="ARBA" id="ARBA00018243"/>
    </source>
</evidence>
<keyword evidence="16" id="KW-0931">ER-Golgi transport</keyword>
<dbReference type="GO" id="GO:0005795">
    <property type="term" value="C:Golgi stack"/>
    <property type="evidence" value="ECO:0007669"/>
    <property type="project" value="TreeGrafter"/>
</dbReference>
<dbReference type="GO" id="GO:0045056">
    <property type="term" value="P:transcytosis"/>
    <property type="evidence" value="ECO:0007669"/>
    <property type="project" value="TreeGrafter"/>
</dbReference>
<comment type="subcellular location">
    <subcellularLocation>
        <location evidence="1">Cytoplasm</location>
        <location evidence="1">Stress granule</location>
    </subcellularLocation>
    <subcellularLocation>
        <location evidence="3">Cytoplasm</location>
        <location evidence="3">Cytosol</location>
    </subcellularLocation>
    <subcellularLocation>
        <location evidence="2">Golgi apparatus membrane</location>
        <topology evidence="2">Peripheral membrane protein</topology>
    </subcellularLocation>
</comment>
<dbReference type="InterPro" id="IPR016024">
    <property type="entry name" value="ARM-type_fold"/>
</dbReference>
<reference evidence="32 33" key="1">
    <citation type="submission" date="2018-10" db="EMBL/GenBank/DDBJ databases">
        <title>Genome assembly for a Yunnan-Guizhou Plateau 3E fish, Anabarilius grahami (Regan), and its evolutionary and genetic applications.</title>
        <authorList>
            <person name="Jiang W."/>
        </authorList>
    </citation>
    <scope>NUCLEOTIDE SEQUENCE [LARGE SCALE GENOMIC DNA]</scope>
    <source>
        <strain evidence="32">AG-KIZ</strain>
        <tissue evidence="32">Muscle</tissue>
    </source>
</reference>
<comment type="function">
    <text evidence="22">General vesicular transport factor required for intercisternal transport in the Golgi stack; it is required for transcytotic fusion and/or subsequent binding of the vesicles to the target membrane. May well act as a vesicular anchor by interacting with the target membrane and holding the vesicular and target membranes in proximity.</text>
</comment>
<keyword evidence="19" id="KW-0333">Golgi apparatus</keyword>
<keyword evidence="21" id="KW-0472">Membrane</keyword>
<dbReference type="InterPro" id="IPR006955">
    <property type="entry name" value="Uso1_p115_C"/>
</dbReference>
<dbReference type="Pfam" id="PF00076">
    <property type="entry name" value="RRM_1"/>
    <property type="match status" value="1"/>
</dbReference>
<dbReference type="InterPro" id="IPR002075">
    <property type="entry name" value="NTF2_dom"/>
</dbReference>
<evidence type="ECO:0000256" key="3">
    <source>
        <dbReference type="ARBA" id="ARBA00004514"/>
    </source>
</evidence>
<dbReference type="SMART" id="SM00360">
    <property type="entry name" value="RRM"/>
    <property type="match status" value="1"/>
</dbReference>
<dbReference type="Pfam" id="PF04869">
    <property type="entry name" value="Uso1_p115_head"/>
    <property type="match status" value="2"/>
</dbReference>
<dbReference type="GO" id="GO:0005829">
    <property type="term" value="C:cytosol"/>
    <property type="evidence" value="ECO:0007669"/>
    <property type="project" value="UniProtKB-SubCell"/>
</dbReference>
<dbReference type="Gene3D" id="1.25.10.10">
    <property type="entry name" value="Leucine-rich Repeat Variant"/>
    <property type="match status" value="1"/>
</dbReference>
<feature type="region of interest" description="Disordered" evidence="29">
    <location>
        <begin position="140"/>
        <end position="182"/>
    </location>
</feature>
<evidence type="ECO:0000259" key="31">
    <source>
        <dbReference type="PROSITE" id="PS50177"/>
    </source>
</evidence>
<evidence type="ECO:0000256" key="9">
    <source>
        <dbReference type="ARBA" id="ARBA00022499"/>
    </source>
</evidence>
<keyword evidence="15 26" id="KW-0694">RNA-binding</keyword>
<evidence type="ECO:0000256" key="12">
    <source>
        <dbReference type="ARBA" id="ARBA00022737"/>
    </source>
</evidence>
<dbReference type="FunFam" id="3.10.450.50:FF:000002">
    <property type="entry name" value="Ras GTPase-activating protein-binding protein 2 isoform 1"/>
    <property type="match status" value="1"/>
</dbReference>
<dbReference type="SUPFAM" id="SSF54427">
    <property type="entry name" value="NTF2-like"/>
    <property type="match status" value="1"/>
</dbReference>
<evidence type="ECO:0000256" key="23">
    <source>
        <dbReference type="ARBA" id="ARBA00075954"/>
    </source>
</evidence>
<evidence type="ECO:0000256" key="10">
    <source>
        <dbReference type="ARBA" id="ARBA00022553"/>
    </source>
</evidence>
<feature type="domain" description="RRM" evidence="30">
    <location>
        <begin position="331"/>
        <end position="409"/>
    </location>
</feature>
<dbReference type="InterPro" id="IPR035979">
    <property type="entry name" value="RBD_domain_sf"/>
</dbReference>
<comment type="caution">
    <text evidence="32">The sequence shown here is derived from an EMBL/GenBank/DDBJ whole genome shotgun (WGS) entry which is preliminary data.</text>
</comment>
<protein>
    <recommendedName>
        <fullName evidence="5">General vesicular transport factor p115</fullName>
    </recommendedName>
    <alternativeName>
        <fullName evidence="23">Protein USO1 homolog</fullName>
    </alternativeName>
    <alternativeName>
        <fullName evidence="24">Transcytosis-associated protein</fullName>
    </alternativeName>
    <alternativeName>
        <fullName evidence="25">Vesicle-docking protein</fullName>
    </alternativeName>
</protein>
<accession>A0A3N0Y924</accession>
<feature type="region of interest" description="Disordered" evidence="29">
    <location>
        <begin position="407"/>
        <end position="460"/>
    </location>
</feature>
<dbReference type="InterPro" id="IPR000504">
    <property type="entry name" value="RRM_dom"/>
</dbReference>
<evidence type="ECO:0000256" key="2">
    <source>
        <dbReference type="ARBA" id="ARBA00004395"/>
    </source>
</evidence>
<keyword evidence="33" id="KW-1185">Reference proteome</keyword>
<dbReference type="FunFam" id="1.25.10.10:FF:000054">
    <property type="entry name" value="General vesicular transport factor p115"/>
    <property type="match status" value="1"/>
</dbReference>
<dbReference type="GO" id="GO:0048280">
    <property type="term" value="P:vesicle fusion with Golgi apparatus"/>
    <property type="evidence" value="ECO:0007669"/>
    <property type="project" value="InterPro"/>
</dbReference>
<dbReference type="GO" id="GO:0010494">
    <property type="term" value="C:cytoplasmic stress granule"/>
    <property type="evidence" value="ECO:0007669"/>
    <property type="project" value="UniProtKB-SubCell"/>
</dbReference>
<dbReference type="InterPro" id="IPR018222">
    <property type="entry name" value="Nuclear_transport_factor_2_euk"/>
</dbReference>